<keyword evidence="5" id="KW-0694">RNA-binding</keyword>
<dbReference type="GO" id="GO:0032259">
    <property type="term" value="P:methylation"/>
    <property type="evidence" value="ECO:0007669"/>
    <property type="project" value="UniProtKB-KW"/>
</dbReference>
<dbReference type="GO" id="GO:0034246">
    <property type="term" value="F:mitochondrial transcription factor activity"/>
    <property type="evidence" value="ECO:0007669"/>
    <property type="project" value="TreeGrafter"/>
</dbReference>
<evidence type="ECO:0000256" key="1">
    <source>
        <dbReference type="ARBA" id="ARBA00004173"/>
    </source>
</evidence>
<evidence type="ECO:0000313" key="9">
    <source>
        <dbReference type="EMBL" id="OAQ66193.1"/>
    </source>
</evidence>
<dbReference type="GO" id="GO:0034245">
    <property type="term" value="C:mitochondrial DNA-directed RNA polymerase complex"/>
    <property type="evidence" value="ECO:0007669"/>
    <property type="project" value="TreeGrafter"/>
</dbReference>
<feature type="region of interest" description="Disordered" evidence="8">
    <location>
        <begin position="590"/>
        <end position="610"/>
    </location>
</feature>
<gene>
    <name evidence="9" type="ORF">VFPPC_07781</name>
</gene>
<dbReference type="AlphaFoldDB" id="A0A179FMA1"/>
<dbReference type="PANTHER" id="PTHR11727:SF17">
    <property type="entry name" value="DIMETHYLADENOSINE TRANSFERASE 1, MITOCHONDRIAL"/>
    <property type="match status" value="1"/>
</dbReference>
<feature type="region of interest" description="Disordered" evidence="8">
    <location>
        <begin position="1"/>
        <end position="49"/>
    </location>
</feature>
<evidence type="ECO:0000313" key="10">
    <source>
        <dbReference type="Proteomes" id="UP000078397"/>
    </source>
</evidence>
<name>A0A179FMA1_METCM</name>
<protein>
    <recommendedName>
        <fullName evidence="7">rRNA adenine N(6)-methyltransferase</fullName>
        <ecNumber evidence="7">2.1.1.-</ecNumber>
    </recommendedName>
</protein>
<dbReference type="OrthoDB" id="16079at2759"/>
<dbReference type="PANTHER" id="PTHR11727">
    <property type="entry name" value="DIMETHYLADENOSINE TRANSFERASE"/>
    <property type="match status" value="1"/>
</dbReference>
<evidence type="ECO:0000256" key="3">
    <source>
        <dbReference type="ARBA" id="ARBA00022679"/>
    </source>
</evidence>
<dbReference type="SUPFAM" id="SSF53335">
    <property type="entry name" value="S-adenosyl-L-methionine-dependent methyltransferases"/>
    <property type="match status" value="1"/>
</dbReference>
<keyword evidence="10" id="KW-1185">Reference proteome</keyword>
<dbReference type="GO" id="GO:0006364">
    <property type="term" value="P:rRNA processing"/>
    <property type="evidence" value="ECO:0007669"/>
    <property type="project" value="UniProtKB-KW"/>
</dbReference>
<dbReference type="Gene3D" id="3.40.50.150">
    <property type="entry name" value="Vaccinia Virus protein VP39"/>
    <property type="match status" value="1"/>
</dbReference>
<reference evidence="9 10" key="1">
    <citation type="journal article" date="2016" name="PLoS Pathog.">
        <title>Biosynthesis of antibiotic leucinostatins in bio-control fungus Purpureocillium lilacinum and their inhibition on phytophthora revealed by genome mining.</title>
        <authorList>
            <person name="Wang G."/>
            <person name="Liu Z."/>
            <person name="Lin R."/>
            <person name="Li E."/>
            <person name="Mao Z."/>
            <person name="Ling J."/>
            <person name="Yang Y."/>
            <person name="Yin W.B."/>
            <person name="Xie B."/>
        </authorList>
    </citation>
    <scope>NUCLEOTIDE SEQUENCE [LARGE SCALE GENOMIC DNA]</scope>
    <source>
        <strain evidence="9">170</strain>
    </source>
</reference>
<keyword evidence="4 7" id="KW-0949">S-adenosyl-L-methionine</keyword>
<comment type="similarity">
    <text evidence="7">Belongs to the class I-like SAM-binding methyltransferase superfamily. rRNA adenine N(6)-methyltransferase family.</text>
</comment>
<dbReference type="KEGG" id="pchm:VFPPC_07781"/>
<comment type="caution">
    <text evidence="9">The sequence shown here is derived from an EMBL/GenBank/DDBJ whole genome shotgun (WGS) entry which is preliminary data.</text>
</comment>
<dbReference type="GO" id="GO:0003723">
    <property type="term" value="F:RNA binding"/>
    <property type="evidence" value="ECO:0007669"/>
    <property type="project" value="UniProtKB-KW"/>
</dbReference>
<dbReference type="EMBL" id="LSBJ02000004">
    <property type="protein sequence ID" value="OAQ66193.1"/>
    <property type="molecule type" value="Genomic_DNA"/>
</dbReference>
<dbReference type="RefSeq" id="XP_018143280.1">
    <property type="nucleotide sequence ID" value="XM_018286589.1"/>
</dbReference>
<evidence type="ECO:0000256" key="2">
    <source>
        <dbReference type="ARBA" id="ARBA00022603"/>
    </source>
</evidence>
<dbReference type="GeneID" id="28850583"/>
<evidence type="ECO:0000256" key="4">
    <source>
        <dbReference type="ARBA" id="ARBA00022691"/>
    </source>
</evidence>
<evidence type="ECO:0000256" key="5">
    <source>
        <dbReference type="ARBA" id="ARBA00022884"/>
    </source>
</evidence>
<dbReference type="GO" id="GO:0008168">
    <property type="term" value="F:methyltransferase activity"/>
    <property type="evidence" value="ECO:0007669"/>
    <property type="project" value="UniProtKB-KW"/>
</dbReference>
<dbReference type="GO" id="GO:0005759">
    <property type="term" value="C:mitochondrial matrix"/>
    <property type="evidence" value="ECO:0007669"/>
    <property type="project" value="TreeGrafter"/>
</dbReference>
<evidence type="ECO:0000256" key="6">
    <source>
        <dbReference type="ARBA" id="ARBA00024915"/>
    </source>
</evidence>
<evidence type="ECO:0000256" key="7">
    <source>
        <dbReference type="RuleBase" id="RU362106"/>
    </source>
</evidence>
<feature type="compositionally biased region" description="Basic and acidic residues" evidence="8">
    <location>
        <begin position="34"/>
        <end position="44"/>
    </location>
</feature>
<dbReference type="InterPro" id="IPR023165">
    <property type="entry name" value="rRNA_Ade_diMease-like_C"/>
</dbReference>
<keyword evidence="7" id="KW-0698">rRNA processing</keyword>
<dbReference type="InterPro" id="IPR001737">
    <property type="entry name" value="KsgA/Erm"/>
</dbReference>
<sequence length="610" mass="69221">MLHVRSKVTTTKTKAAKSKTEVTKPKAKRARSKPAKEPTDDSIAKTKPTSPMLAVTSDIARKLNLTGVWKKRQGGGKKATAIEPRRVNIVSEGLCDDIIQYIGPSLERHRGCDLVDLNPGAGVWSRKLHDFLQPRKHVMMDLDAELYNPFLDDLLSKENVELIPKSGLVWKDLFEMIRTRLPDQREVVENEAPSRNDTLLVTANLSMFPKKSFHGFDSISTMVLYQFMSSISTSTLFQRYGLVRMLIWVNDEDKKRLLPRSINRRKKSAFEAELSCEWVHEVAGLDAEVQDRNALRDEWINIESACKTIERMKAGGLSMPKGRETLMYAKLQAEPELQGRELAGVRPPTLSRPFKLELEALEQENPESSESAKRLKALRQREKYDQEDALMYLELLQEREAVQKLAASSPAKFEKANADWNDKIDNLKKNARNEFNGLKDSYHLFRQPTPSLLWDRRAYEPLSAKGEEFFPNAPTALLDIQPKTMHPVFKQHGPNSTRSGDMSEVMLRFWFHHTLVPIHKAMEGVWGGFGELITECPSVRDLARGGTPMTGHGALSVRAMNEEQWAEIMEAWMNWPFRPSYTQMLGRLVEDGDGEGDEDDGKSAAMGLMV</sequence>
<dbReference type="EC" id="2.1.1.-" evidence="7"/>
<dbReference type="Pfam" id="PF00398">
    <property type="entry name" value="RrnaAD"/>
    <property type="match status" value="1"/>
</dbReference>
<comment type="subcellular location">
    <subcellularLocation>
        <location evidence="1">Mitochondrion</location>
    </subcellularLocation>
</comment>
<feature type="compositionally biased region" description="Acidic residues" evidence="8">
    <location>
        <begin position="591"/>
        <end position="600"/>
    </location>
</feature>
<accession>A0A179FMA1</accession>
<organism evidence="9 10">
    <name type="scientific">Pochonia chlamydosporia 170</name>
    <dbReference type="NCBI Taxonomy" id="1380566"/>
    <lineage>
        <taxon>Eukaryota</taxon>
        <taxon>Fungi</taxon>
        <taxon>Dikarya</taxon>
        <taxon>Ascomycota</taxon>
        <taxon>Pezizomycotina</taxon>
        <taxon>Sordariomycetes</taxon>
        <taxon>Hypocreomycetidae</taxon>
        <taxon>Hypocreales</taxon>
        <taxon>Clavicipitaceae</taxon>
        <taxon>Pochonia</taxon>
    </lineage>
</organism>
<proteinExistence type="inferred from homology"/>
<keyword evidence="2 7" id="KW-0489">Methyltransferase</keyword>
<evidence type="ECO:0000256" key="8">
    <source>
        <dbReference type="SAM" id="MobiDB-lite"/>
    </source>
</evidence>
<keyword evidence="3 7" id="KW-0808">Transferase</keyword>
<comment type="function">
    <text evidence="6">Mitochondrial transcription factor that confers selective promoter recognition on the core subunit of the yeast mitochondrial RNA polymerase. Interacts with DNA in a non-specific manner.</text>
</comment>
<dbReference type="InterPro" id="IPR029063">
    <property type="entry name" value="SAM-dependent_MTases_sf"/>
</dbReference>
<dbReference type="Gene3D" id="1.10.8.100">
    <property type="entry name" value="Ribosomal RNA adenine dimethylase-like, domain 2"/>
    <property type="match status" value="1"/>
</dbReference>
<dbReference type="Proteomes" id="UP000078397">
    <property type="component" value="Unassembled WGS sequence"/>
</dbReference>
<dbReference type="GO" id="GO:0006391">
    <property type="term" value="P:transcription initiation at mitochondrial promoter"/>
    <property type="evidence" value="ECO:0007669"/>
    <property type="project" value="TreeGrafter"/>
</dbReference>